<evidence type="ECO:0000313" key="3">
    <source>
        <dbReference type="Proteomes" id="UP000438429"/>
    </source>
</evidence>
<feature type="region of interest" description="Disordered" evidence="1">
    <location>
        <begin position="79"/>
        <end position="132"/>
    </location>
</feature>
<sequence>MDVDKRRRTRLIIGELGEFSRKMPPPYLAETSGPIRAGGCAASGTVTRATRCPFQSKVSDADLIFVPFTRPVHSEEEKFSVRGGGVGGNRSCRRRTLKSVTSRPGQKSFGPEHQPVTRTVTDVTDPNPSRRRVRLIVDRLARALRRGGYRHNPGGRGRKEMKELETSLVARQ</sequence>
<dbReference type="AlphaFoldDB" id="A0A6A4TWM4"/>
<evidence type="ECO:0000256" key="1">
    <source>
        <dbReference type="SAM" id="MobiDB-lite"/>
    </source>
</evidence>
<name>A0A6A4TWM4_SCOMX</name>
<proteinExistence type="predicted"/>
<reference evidence="2 3" key="1">
    <citation type="submission" date="2019-06" db="EMBL/GenBank/DDBJ databases">
        <title>Draft genomes of female and male turbot (Scophthalmus maximus).</title>
        <authorList>
            <person name="Xu H."/>
            <person name="Xu X.-W."/>
            <person name="Shao C."/>
            <person name="Chen S."/>
        </authorList>
    </citation>
    <scope>NUCLEOTIDE SEQUENCE [LARGE SCALE GENOMIC DNA]</scope>
    <source>
        <strain evidence="2">Ysfricsl-2016a</strain>
        <tissue evidence="2">Blood</tissue>
    </source>
</reference>
<dbReference type="EMBL" id="VEVO01000001">
    <property type="protein sequence ID" value="KAF0047564.1"/>
    <property type="molecule type" value="Genomic_DNA"/>
</dbReference>
<feature type="region of interest" description="Disordered" evidence="1">
    <location>
        <begin position="146"/>
        <end position="172"/>
    </location>
</feature>
<dbReference type="Proteomes" id="UP000438429">
    <property type="component" value="Unassembled WGS sequence"/>
</dbReference>
<protein>
    <submittedName>
        <fullName evidence="2">Uncharacterized protein</fullName>
    </submittedName>
</protein>
<gene>
    <name evidence="2" type="ORF">F2P81_001197</name>
</gene>
<comment type="caution">
    <text evidence="2">The sequence shown here is derived from an EMBL/GenBank/DDBJ whole genome shotgun (WGS) entry which is preliminary data.</text>
</comment>
<organism evidence="2 3">
    <name type="scientific">Scophthalmus maximus</name>
    <name type="common">Turbot</name>
    <name type="synonym">Psetta maxima</name>
    <dbReference type="NCBI Taxonomy" id="52904"/>
    <lineage>
        <taxon>Eukaryota</taxon>
        <taxon>Metazoa</taxon>
        <taxon>Chordata</taxon>
        <taxon>Craniata</taxon>
        <taxon>Vertebrata</taxon>
        <taxon>Euteleostomi</taxon>
        <taxon>Actinopterygii</taxon>
        <taxon>Neopterygii</taxon>
        <taxon>Teleostei</taxon>
        <taxon>Neoteleostei</taxon>
        <taxon>Acanthomorphata</taxon>
        <taxon>Carangaria</taxon>
        <taxon>Pleuronectiformes</taxon>
        <taxon>Pleuronectoidei</taxon>
        <taxon>Scophthalmidae</taxon>
        <taxon>Scophthalmus</taxon>
    </lineage>
</organism>
<feature type="compositionally biased region" description="Low complexity" evidence="1">
    <location>
        <begin position="116"/>
        <end position="125"/>
    </location>
</feature>
<accession>A0A6A4TWM4</accession>
<evidence type="ECO:0000313" key="2">
    <source>
        <dbReference type="EMBL" id="KAF0047564.1"/>
    </source>
</evidence>